<dbReference type="STRING" id="1045558.SAMN05216175_12324"/>
<dbReference type="AlphaFoldDB" id="A0A1I2WBJ1"/>
<reference evidence="4" key="1">
    <citation type="submission" date="2016-10" db="EMBL/GenBank/DDBJ databases">
        <authorList>
            <person name="Varghese N."/>
            <person name="Submissions S."/>
        </authorList>
    </citation>
    <scope>NUCLEOTIDE SEQUENCE [LARGE SCALE GENOMIC DNA]</scope>
    <source>
        <strain evidence="4">CGMCC 1.10971</strain>
    </source>
</reference>
<dbReference type="EMBL" id="FOOU01000023">
    <property type="protein sequence ID" value="SFG97476.1"/>
    <property type="molecule type" value="Genomic_DNA"/>
</dbReference>
<gene>
    <name evidence="3" type="ORF">SAMN05216175_12324</name>
</gene>
<dbReference type="Pfam" id="PF04892">
    <property type="entry name" value="VanZ"/>
    <property type="match status" value="1"/>
</dbReference>
<keyword evidence="4" id="KW-1185">Reference proteome</keyword>
<organism evidence="3 4">
    <name type="scientific">Neptunomonas qingdaonensis</name>
    <dbReference type="NCBI Taxonomy" id="1045558"/>
    <lineage>
        <taxon>Bacteria</taxon>
        <taxon>Pseudomonadati</taxon>
        <taxon>Pseudomonadota</taxon>
        <taxon>Gammaproteobacteria</taxon>
        <taxon>Oceanospirillales</taxon>
        <taxon>Oceanospirillaceae</taxon>
        <taxon>Neptunomonas</taxon>
    </lineage>
</organism>
<dbReference type="PANTHER" id="PTHR28008">
    <property type="entry name" value="DOMAIN PROTEIN, PUTATIVE (AFU_ORTHOLOGUE AFUA_3G10980)-RELATED"/>
    <property type="match status" value="1"/>
</dbReference>
<evidence type="ECO:0000256" key="1">
    <source>
        <dbReference type="SAM" id="Phobius"/>
    </source>
</evidence>
<dbReference type="InterPro" id="IPR006976">
    <property type="entry name" value="VanZ-like"/>
</dbReference>
<name>A0A1I2WBJ1_9GAMM</name>
<keyword evidence="1" id="KW-1133">Transmembrane helix</keyword>
<feature type="domain" description="VanZ-like" evidence="2">
    <location>
        <begin position="22"/>
        <end position="127"/>
    </location>
</feature>
<proteinExistence type="predicted"/>
<dbReference type="PANTHER" id="PTHR28008:SF1">
    <property type="entry name" value="DOMAIN PROTEIN, PUTATIVE (AFU_ORTHOLOGUE AFUA_3G10980)-RELATED"/>
    <property type="match status" value="1"/>
</dbReference>
<keyword evidence="1" id="KW-0812">Transmembrane</keyword>
<evidence type="ECO:0000313" key="3">
    <source>
        <dbReference type="EMBL" id="SFG97476.1"/>
    </source>
</evidence>
<dbReference type="Proteomes" id="UP000198623">
    <property type="component" value="Unassembled WGS sequence"/>
</dbReference>
<feature type="transmembrane region" description="Helical" evidence="1">
    <location>
        <begin position="110"/>
        <end position="131"/>
    </location>
</feature>
<sequence>MPKLYFAKTSKIETKKMTHILSFIRTYWVVISLLILSVITLLSLWPADQLPKVPGTDKTHHFIAYAALMFPVALRQHKYWLVIGLVFIGWSGAIELIQPYVNRYGEWLDMLANSGGILCGALLAYLVRLLLKPLGKLAE</sequence>
<evidence type="ECO:0000313" key="4">
    <source>
        <dbReference type="Proteomes" id="UP000198623"/>
    </source>
</evidence>
<keyword evidence="1" id="KW-0472">Membrane</keyword>
<feature type="transmembrane region" description="Helical" evidence="1">
    <location>
        <begin position="79"/>
        <end position="98"/>
    </location>
</feature>
<protein>
    <submittedName>
        <fullName evidence="3">VanZ like family protein</fullName>
    </submittedName>
</protein>
<evidence type="ECO:0000259" key="2">
    <source>
        <dbReference type="Pfam" id="PF04892"/>
    </source>
</evidence>
<feature type="transmembrane region" description="Helical" evidence="1">
    <location>
        <begin position="20"/>
        <end position="47"/>
    </location>
</feature>
<accession>A0A1I2WBJ1</accession>
<dbReference type="OrthoDB" id="582407at2"/>